<feature type="compositionally biased region" description="Low complexity" evidence="2">
    <location>
        <begin position="198"/>
        <end position="208"/>
    </location>
</feature>
<name>A0ABR1IN62_9AGAR</name>
<dbReference type="InterPro" id="IPR001356">
    <property type="entry name" value="HD"/>
</dbReference>
<gene>
    <name evidence="4" type="ORF">VKT23_020403</name>
</gene>
<evidence type="ECO:0000259" key="3">
    <source>
        <dbReference type="PROSITE" id="PS50071"/>
    </source>
</evidence>
<protein>
    <recommendedName>
        <fullName evidence="3">Homeobox domain-containing protein</fullName>
    </recommendedName>
</protein>
<dbReference type="EMBL" id="JBANRG010000132">
    <property type="protein sequence ID" value="KAK7434077.1"/>
    <property type="molecule type" value="Genomic_DNA"/>
</dbReference>
<comment type="subcellular location">
    <subcellularLocation>
        <location evidence="1">Nucleus</location>
    </subcellularLocation>
</comment>
<dbReference type="PROSITE" id="PS50071">
    <property type="entry name" value="HOMEOBOX_2"/>
    <property type="match status" value="1"/>
</dbReference>
<keyword evidence="1" id="KW-0371">Homeobox</keyword>
<feature type="domain" description="Homeobox" evidence="3">
    <location>
        <begin position="352"/>
        <end position="412"/>
    </location>
</feature>
<evidence type="ECO:0000256" key="1">
    <source>
        <dbReference type="PROSITE-ProRule" id="PRU00108"/>
    </source>
</evidence>
<feature type="region of interest" description="Disordered" evidence="2">
    <location>
        <begin position="139"/>
        <end position="229"/>
    </location>
</feature>
<feature type="compositionally biased region" description="Low complexity" evidence="2">
    <location>
        <begin position="146"/>
        <end position="168"/>
    </location>
</feature>
<feature type="compositionally biased region" description="Basic and acidic residues" evidence="2">
    <location>
        <begin position="326"/>
        <end position="351"/>
    </location>
</feature>
<sequence>MTASQFKRYTQQAKLEDWARKEFAKQNPNAPASKDPILDFLLQKHEDIGQLKDEKEPENKKKMAVFLKGVPGFKKGVIYFFHKNMSIGQIKAKIATVGKLGGGCTSFTDIHNHRTFVDQDMVLLENPKHWLHCHFFRTRKKKQRKPPSSSQSCYESTPPTSSSASDSPPAAPAPSDSPPTSSSASDSPPAAPAPSDSPPTSSSASDSPPAAPAPSDSPPTSSSASDEPEPSVDVFILNVPGAKTKSTLLRMRASSTIKDVQEALTSRNEYLRRQGDSDIYFVSESHMRPMLPEDRIIDSDNKKLVTLDFRVRVFAGARASSSQSSNKKDEDKDSPDEREPKRMRKDAEPAGRKRRGQRKTLTGFDIEVLRKEFDKDPNFDVQKFQKLAKDVGKPAGKVQEWWRQQTTEQNGNSSSSISIRGQSSATASASTFSQQATSITGVQQYRGKFSTRDIDRLRAEYEKCPDAGEDRLQEIANYIGCTWPTVQQWWTKQHASTQEVSLEGPPSAEEDARLEEVFGRPKDHHASMFRELAAELKRPVAWVRGWFGTRMGRENCPEIKISRRRFTDVEEQKLREKYLEYPILRMKYYIELAEELDCHPDKICHWIRNHWSSIAYQREWISRADGHKCCMGLCQRDALWMLDRFPMCSRHGRRAELAVRDQPLEDIPRLLDKMTQASRDCIMCEVPCDASHTLRFARRISSMFSRNFDLFKPFIAERKQRIVSSGLHKYVDIAVCDEHYAVYRTVAQVFYKNVIHGSGPDAVTKMPNLARRFLTRVKLAVLSQKKFGSQSVVHHDVLSALVLDLAFTLGLYRAVFRDPAYNQNFQQLTALGVSLGLPRAVIDHLHLILGDRVTIRGPMSCQGNALNTVWDYLADHLKWKAGHVDMVAFQKYLEKFLLPYLKGYSPHRAVDRETENYFDAYQRCTVEKLKERGLMDKREILLQDARIPEVRKAIDEVHRGVKAVLEKKGYNYEGIRQKAKFNPLTGAKYTEKELKNLVLDHDHLTGRVNGWIPSWLNMQVAAIGCLQTYADSEGGLEKLLTQSFNNWNQETTETAALVGDVLRWNPASWMALFRKCQPWLTDAGLVDIVEPSGGLWSRLKVPIPTEAEVVQEEMRIFGDFEVDKNKSALTILGELVHRFYQQEDLQKVTFERSEEFMNNGNCVVRCMELKEIITLIAKGEIGLPETEKLTDEEESCLLFEYCDDDDEGDVDDGEDDGSFM</sequence>
<dbReference type="Gene3D" id="1.10.10.60">
    <property type="entry name" value="Homeodomain-like"/>
    <property type="match status" value="1"/>
</dbReference>
<accession>A0ABR1IN62</accession>
<keyword evidence="1" id="KW-0539">Nucleus</keyword>
<proteinExistence type="predicted"/>
<reference evidence="4 5" key="1">
    <citation type="submission" date="2024-01" db="EMBL/GenBank/DDBJ databases">
        <title>A draft genome for the cacao thread blight pathogen Marasmiellus scandens.</title>
        <authorList>
            <person name="Baruah I.K."/>
            <person name="Leung J."/>
            <person name="Bukari Y."/>
            <person name="Amoako-Attah I."/>
            <person name="Meinhardt L.W."/>
            <person name="Bailey B.A."/>
            <person name="Cohen S.P."/>
        </authorList>
    </citation>
    <scope>NUCLEOTIDE SEQUENCE [LARGE SCALE GENOMIC DNA]</scope>
    <source>
        <strain evidence="4 5">GH-19</strain>
    </source>
</reference>
<evidence type="ECO:0000313" key="4">
    <source>
        <dbReference type="EMBL" id="KAK7434077.1"/>
    </source>
</evidence>
<feature type="compositionally biased region" description="Low complexity" evidence="2">
    <location>
        <begin position="178"/>
        <end position="188"/>
    </location>
</feature>
<keyword evidence="5" id="KW-1185">Reference proteome</keyword>
<evidence type="ECO:0000256" key="2">
    <source>
        <dbReference type="SAM" id="MobiDB-lite"/>
    </source>
</evidence>
<evidence type="ECO:0000313" key="5">
    <source>
        <dbReference type="Proteomes" id="UP001498398"/>
    </source>
</evidence>
<dbReference type="Proteomes" id="UP001498398">
    <property type="component" value="Unassembled WGS sequence"/>
</dbReference>
<feature type="DNA-binding region" description="Homeobox" evidence="1">
    <location>
        <begin position="354"/>
        <end position="413"/>
    </location>
</feature>
<keyword evidence="1" id="KW-0238">DNA-binding</keyword>
<organism evidence="4 5">
    <name type="scientific">Marasmiellus scandens</name>
    <dbReference type="NCBI Taxonomy" id="2682957"/>
    <lineage>
        <taxon>Eukaryota</taxon>
        <taxon>Fungi</taxon>
        <taxon>Dikarya</taxon>
        <taxon>Basidiomycota</taxon>
        <taxon>Agaricomycotina</taxon>
        <taxon>Agaricomycetes</taxon>
        <taxon>Agaricomycetidae</taxon>
        <taxon>Agaricales</taxon>
        <taxon>Marasmiineae</taxon>
        <taxon>Omphalotaceae</taxon>
        <taxon>Marasmiellus</taxon>
    </lineage>
</organism>
<comment type="caution">
    <text evidence="4">The sequence shown here is derived from an EMBL/GenBank/DDBJ whole genome shotgun (WGS) entry which is preliminary data.</text>
</comment>
<feature type="region of interest" description="Disordered" evidence="2">
    <location>
        <begin position="318"/>
        <end position="359"/>
    </location>
</feature>